<evidence type="ECO:0000256" key="3">
    <source>
        <dbReference type="ARBA" id="ARBA00022989"/>
    </source>
</evidence>
<evidence type="ECO:0000256" key="2">
    <source>
        <dbReference type="ARBA" id="ARBA00022692"/>
    </source>
</evidence>
<feature type="transmembrane region" description="Helical" evidence="6">
    <location>
        <begin position="33"/>
        <end position="60"/>
    </location>
</feature>
<evidence type="ECO:0000256" key="6">
    <source>
        <dbReference type="SAM" id="Phobius"/>
    </source>
</evidence>
<proteinExistence type="inferred from homology"/>
<dbReference type="SUPFAM" id="SSF81452">
    <property type="entry name" value="Cytochrome c oxidase subunit III-like"/>
    <property type="match status" value="1"/>
</dbReference>
<sequence length="84" mass="9795">MVFLCPVAGEEKVLEIPKRDIQWWSNFTPRYSIYLATYFTMTGLHGLHILEGSLVLGFFWRLGAKLYRTNAEHLANRMDLSGRF</sequence>
<dbReference type="EMBL" id="CABFVA020000016">
    <property type="protein sequence ID" value="VVM05222.1"/>
    <property type="molecule type" value="Genomic_DNA"/>
</dbReference>
<dbReference type="Proteomes" id="UP000334923">
    <property type="component" value="Unassembled WGS sequence"/>
</dbReference>
<dbReference type="GO" id="GO:0022904">
    <property type="term" value="P:respiratory electron transport chain"/>
    <property type="evidence" value="ECO:0007669"/>
    <property type="project" value="InterPro"/>
</dbReference>
<dbReference type="Gene3D" id="1.20.120.80">
    <property type="entry name" value="Cytochrome c oxidase, subunit III, four-helix bundle"/>
    <property type="match status" value="1"/>
</dbReference>
<dbReference type="GO" id="GO:0004129">
    <property type="term" value="F:cytochrome-c oxidase activity"/>
    <property type="evidence" value="ECO:0007669"/>
    <property type="project" value="InterPro"/>
</dbReference>
<accession>A0A5E6M780</accession>
<feature type="domain" description="Heme-copper oxidase subunit III family profile" evidence="7">
    <location>
        <begin position="25"/>
        <end position="73"/>
    </location>
</feature>
<protein>
    <recommendedName>
        <fullName evidence="7">Heme-copper oxidase subunit III family profile domain-containing protein</fullName>
    </recommendedName>
</protein>
<keyword evidence="9" id="KW-1185">Reference proteome</keyword>
<dbReference type="Pfam" id="PF00510">
    <property type="entry name" value="COX3"/>
    <property type="match status" value="1"/>
</dbReference>
<dbReference type="AlphaFoldDB" id="A0A5E6M780"/>
<evidence type="ECO:0000256" key="1">
    <source>
        <dbReference type="ARBA" id="ARBA00004141"/>
    </source>
</evidence>
<dbReference type="InterPro" id="IPR000298">
    <property type="entry name" value="Cyt_c_oxidase-like_su3"/>
</dbReference>
<evidence type="ECO:0000256" key="4">
    <source>
        <dbReference type="ARBA" id="ARBA00023136"/>
    </source>
</evidence>
<keyword evidence="2 5" id="KW-0812">Transmembrane</keyword>
<evidence type="ECO:0000313" key="8">
    <source>
        <dbReference type="EMBL" id="VVM05222.1"/>
    </source>
</evidence>
<gene>
    <name evidence="8" type="ORF">MAMT_00520</name>
</gene>
<reference evidence="8 9" key="1">
    <citation type="submission" date="2019-09" db="EMBL/GenBank/DDBJ databases">
        <authorList>
            <person name="Cremers G."/>
        </authorList>
    </citation>
    <scope>NUCLEOTIDE SEQUENCE [LARGE SCALE GENOMIC DNA]</scope>
    <source>
        <strain evidence="8">4A</strain>
    </source>
</reference>
<name>A0A5E6M780_9BACT</name>
<evidence type="ECO:0000259" key="7">
    <source>
        <dbReference type="Pfam" id="PF00510"/>
    </source>
</evidence>
<organism evidence="8 9">
    <name type="scientific">Methylacidimicrobium tartarophylax</name>
    <dbReference type="NCBI Taxonomy" id="1041768"/>
    <lineage>
        <taxon>Bacteria</taxon>
        <taxon>Pseudomonadati</taxon>
        <taxon>Verrucomicrobiota</taxon>
        <taxon>Methylacidimicrobium</taxon>
    </lineage>
</organism>
<keyword evidence="4 6" id="KW-0472">Membrane</keyword>
<dbReference type="InterPro" id="IPR013833">
    <property type="entry name" value="Cyt_c_oxidase_su3_a-hlx"/>
</dbReference>
<evidence type="ECO:0000256" key="5">
    <source>
        <dbReference type="RuleBase" id="RU003376"/>
    </source>
</evidence>
<evidence type="ECO:0000313" key="9">
    <source>
        <dbReference type="Proteomes" id="UP000334923"/>
    </source>
</evidence>
<comment type="similarity">
    <text evidence="5">Belongs to the cytochrome c oxidase subunit 3 family.</text>
</comment>
<keyword evidence="3 6" id="KW-1133">Transmembrane helix</keyword>
<comment type="subcellular location">
    <subcellularLocation>
        <location evidence="5">Cell membrane</location>
        <topology evidence="5">Multi-pass membrane protein</topology>
    </subcellularLocation>
    <subcellularLocation>
        <location evidence="1">Membrane</location>
        <topology evidence="1">Multi-pass membrane protein</topology>
    </subcellularLocation>
</comment>
<dbReference type="InterPro" id="IPR035973">
    <property type="entry name" value="Cyt_c_oxidase_su3-like_sf"/>
</dbReference>
<dbReference type="GO" id="GO:0005886">
    <property type="term" value="C:plasma membrane"/>
    <property type="evidence" value="ECO:0007669"/>
    <property type="project" value="UniProtKB-SubCell"/>
</dbReference>